<sequence length="326" mass="35084">MSDMSEQTGVKGEGVRIPHMMVAGVYASQPVDTSGREAYYALLAGEEWIDGAEIPYPGELADPQTRAWLAAHVPAHWHANTVTMIPGTMQNIGKNPDFGLASSVLEGRQAALAHLDTAREALADFAQLRGSQDVRFVEIHSGPKGRPGALASKEAMRESLETILSWDWGGAQLVIEHCDRYVDGQTPEKGFLSIEDEIDLAKELGIGITVNWGRSVVEGRSAELADNHIRACAEAGVLAGLMFSGAGPEATQYGYAWIDGHLPLSVDEPTSWMTPERVAADVQLAGAAESWLEHGYVGTKVCVPADADLATRLSYMKHISEVIQHG</sequence>
<gene>
    <name evidence="1" type="ORF">B9T39_05945</name>
</gene>
<evidence type="ECO:0000313" key="2">
    <source>
        <dbReference type="Proteomes" id="UP000243540"/>
    </source>
</evidence>
<reference evidence="1 2" key="1">
    <citation type="submission" date="2017-04" db="EMBL/GenBank/DDBJ databases">
        <title>Draft genome sequences of Alloscardovia macacae UMA81211 and UMA81212 isolated from the feces of a rhesus macaque (Macaca mulatta).</title>
        <authorList>
            <person name="Albert K."/>
            <person name="Sela D.A."/>
        </authorList>
    </citation>
    <scope>NUCLEOTIDE SEQUENCE [LARGE SCALE GENOMIC DNA]</scope>
    <source>
        <strain evidence="1 2">UMA81212</strain>
    </source>
</reference>
<protein>
    <submittedName>
        <fullName evidence="1">DUF4862 domain-containing protein</fullName>
    </submittedName>
</protein>
<dbReference type="InterPro" id="IPR032344">
    <property type="entry name" value="DUF4862"/>
</dbReference>
<dbReference type="Pfam" id="PF16154">
    <property type="entry name" value="DUF4862"/>
    <property type="match status" value="1"/>
</dbReference>
<proteinExistence type="predicted"/>
<dbReference type="EMBL" id="NEKC01000012">
    <property type="protein sequence ID" value="OTA28740.1"/>
    <property type="molecule type" value="Genomic_DNA"/>
</dbReference>
<accession>A0A1Y2T125</accession>
<name>A0A1Y2T125_9BIFI</name>
<dbReference type="AlphaFoldDB" id="A0A1Y2T125"/>
<dbReference type="Proteomes" id="UP000243540">
    <property type="component" value="Unassembled WGS sequence"/>
</dbReference>
<organism evidence="1 2">
    <name type="scientific">Alloscardovia macacae</name>
    <dbReference type="NCBI Taxonomy" id="1160091"/>
    <lineage>
        <taxon>Bacteria</taxon>
        <taxon>Bacillati</taxon>
        <taxon>Actinomycetota</taxon>
        <taxon>Actinomycetes</taxon>
        <taxon>Bifidobacteriales</taxon>
        <taxon>Bifidobacteriaceae</taxon>
        <taxon>Alloscardovia</taxon>
    </lineage>
</organism>
<comment type="caution">
    <text evidence="1">The sequence shown here is derived from an EMBL/GenBank/DDBJ whole genome shotgun (WGS) entry which is preliminary data.</text>
</comment>
<evidence type="ECO:0000313" key="1">
    <source>
        <dbReference type="EMBL" id="OTA28740.1"/>
    </source>
</evidence>
<dbReference type="STRING" id="1160091.B9T39_05945"/>